<organism evidence="1 2">
    <name type="scientific">Hibiscus sabdariffa</name>
    <name type="common">roselle</name>
    <dbReference type="NCBI Taxonomy" id="183260"/>
    <lineage>
        <taxon>Eukaryota</taxon>
        <taxon>Viridiplantae</taxon>
        <taxon>Streptophyta</taxon>
        <taxon>Embryophyta</taxon>
        <taxon>Tracheophyta</taxon>
        <taxon>Spermatophyta</taxon>
        <taxon>Magnoliopsida</taxon>
        <taxon>eudicotyledons</taxon>
        <taxon>Gunneridae</taxon>
        <taxon>Pentapetalae</taxon>
        <taxon>rosids</taxon>
        <taxon>malvids</taxon>
        <taxon>Malvales</taxon>
        <taxon>Malvaceae</taxon>
        <taxon>Malvoideae</taxon>
        <taxon>Hibiscus</taxon>
    </lineage>
</organism>
<evidence type="ECO:0000313" key="1">
    <source>
        <dbReference type="EMBL" id="KAK8486314.1"/>
    </source>
</evidence>
<protein>
    <submittedName>
        <fullName evidence="1">Uncharacterized protein</fullName>
    </submittedName>
</protein>
<gene>
    <name evidence="1" type="ORF">V6N11_021571</name>
</gene>
<dbReference type="Proteomes" id="UP001396334">
    <property type="component" value="Unassembled WGS sequence"/>
</dbReference>
<keyword evidence="2" id="KW-1185">Reference proteome</keyword>
<name>A0ABR2A016_9ROSI</name>
<dbReference type="EMBL" id="JBBPBN010000447">
    <property type="protein sequence ID" value="KAK8486314.1"/>
    <property type="molecule type" value="Genomic_DNA"/>
</dbReference>
<accession>A0ABR2A016</accession>
<sequence>MQRRFADSGGEPLRDAYIRCCYGVASGGLDSEGSGVGGQKLKLDEYLCAQASSKKAKPMNLRPPITMKDASQLAPRGELCMANVVSPSFIIGVALVINVDSCKTQMYLELGS</sequence>
<evidence type="ECO:0000313" key="2">
    <source>
        <dbReference type="Proteomes" id="UP001396334"/>
    </source>
</evidence>
<reference evidence="1 2" key="1">
    <citation type="journal article" date="2024" name="G3 (Bethesda)">
        <title>Genome assembly of Hibiscus sabdariffa L. provides insights into metabolisms of medicinal natural products.</title>
        <authorList>
            <person name="Kim T."/>
        </authorList>
    </citation>
    <scope>NUCLEOTIDE SEQUENCE [LARGE SCALE GENOMIC DNA]</scope>
    <source>
        <strain evidence="1">TK-2024</strain>
        <tissue evidence="1">Old leaves</tissue>
    </source>
</reference>
<proteinExistence type="predicted"/>
<comment type="caution">
    <text evidence="1">The sequence shown here is derived from an EMBL/GenBank/DDBJ whole genome shotgun (WGS) entry which is preliminary data.</text>
</comment>